<gene>
    <name evidence="19" type="ORF">UT72_C0014G0001</name>
</gene>
<comment type="similarity">
    <text evidence="2 14">Belongs to the ribonucleoside diphosphate reductase class-2 family.</text>
</comment>
<keyword evidence="7 14" id="KW-0547">Nucleotide-binding</keyword>
<dbReference type="GO" id="GO:0009263">
    <property type="term" value="P:deoxyribonucleotide biosynthetic process"/>
    <property type="evidence" value="ECO:0007669"/>
    <property type="project" value="UniProtKB-KW"/>
</dbReference>
<dbReference type="InterPro" id="IPR013509">
    <property type="entry name" value="RNR_lsu_N"/>
</dbReference>
<dbReference type="GO" id="GO:0031419">
    <property type="term" value="F:cobalamin binding"/>
    <property type="evidence" value="ECO:0007669"/>
    <property type="project" value="UniProtKB-KW"/>
</dbReference>
<keyword evidence="8 14" id="KW-0560">Oxidoreductase</keyword>
<feature type="compositionally biased region" description="Polar residues" evidence="15">
    <location>
        <begin position="816"/>
        <end position="829"/>
    </location>
</feature>
<dbReference type="GO" id="GO:0071897">
    <property type="term" value="P:DNA biosynthetic process"/>
    <property type="evidence" value="ECO:0007669"/>
    <property type="project" value="UniProtKB-KW"/>
</dbReference>
<feature type="domain" description="TSCPD" evidence="18">
    <location>
        <begin position="674"/>
        <end position="783"/>
    </location>
</feature>
<dbReference type="Pfam" id="PF00317">
    <property type="entry name" value="Ribonuc_red_lgN"/>
    <property type="match status" value="1"/>
</dbReference>
<sequence length="877" mass="94967">MIFSIMTKKLWGTGEVRNPKGELKNGVYQPPQEFLAKLTKEKVKLSNDARKVLGKRWSRKNDKGEPSETPEETFARVAWWVAQVDGVFGQDMKETTWDFYRLLAGLLHLPDSPVFTGSGTPLGQLAGCFVLPISDDMGRVEDGIFATLKAAALVQQTGGGNGFSFSRLREGGSVVVSSMGRASGPLGFLRVYDAAFGEIAQGGTRRGANMGVLRVDHPDIFEFVRSKSQEGKIANFNISVALTDKFMDAVEKDSDFDLISPRDGKVKKTIRAKELFDEIIKYAHHNGEPGALFIDAANRTNPVPHLYELGATNPCGEQWLGPYESCCLGAVNLAKHVKDGKIDWEMLAETVHTATHFHDNIVSINRYVPEVPQLKEAAYKCRRIGIGIMGLADMMYELGIRYGGRDGEEVAGQIMEFVKFHTMAESIRLASDRGPFPGISGSIYDKKHFSWQPPEPLSVYRLDFGRPKLDWDEVVSGIKKHGIRNSAQQVIGPCGTKGTVAEVEGYGCEPVFALAYIRHVVQEGENFTIHYRSPLFEKALIKNGVRSEAIDKIFEKIEEESKGGCQNISEIPEELKEVFVVSGEISADGHVRMQAALQPFVDNSISKTCNFPSDAIPEDVAKAYFQAWKLGCKGLTVYVTGSREKVILETKATAKSNGHVNGEAKPHVKIAWERPVRVSGATYKIKTPVGTAFITVNHDENGNPIEVFINIGKAGSDIGAMAEALGRIISKSLKFNGGLTQKEKAMVIVDQLGGIGGRTSVGFGMNKIRSLPDAIAIALSTHMGLRVNGDTQVGATSNAAGAVMAASSPAPLKDWSGQTPSGGLNDPTTASASFNGASANGAHLPEKTGDICPSCGSSTLVYEEGCVKCHACGHSEC</sequence>
<reference evidence="19 20" key="1">
    <citation type="journal article" date="2015" name="Nature">
        <title>rRNA introns, odd ribosomes, and small enigmatic genomes across a large radiation of phyla.</title>
        <authorList>
            <person name="Brown C.T."/>
            <person name="Hug L.A."/>
            <person name="Thomas B.C."/>
            <person name="Sharon I."/>
            <person name="Castelle C.J."/>
            <person name="Singh A."/>
            <person name="Wilkins M.J."/>
            <person name="Williams K.H."/>
            <person name="Banfield J.F."/>
        </authorList>
    </citation>
    <scope>NUCLEOTIDE SEQUENCE [LARGE SCALE GENOMIC DNA]</scope>
</reference>
<dbReference type="EMBL" id="LBXW01000014">
    <property type="protein sequence ID" value="KKR39161.1"/>
    <property type="molecule type" value="Genomic_DNA"/>
</dbReference>
<evidence type="ECO:0000256" key="10">
    <source>
        <dbReference type="ARBA" id="ARBA00023157"/>
    </source>
</evidence>
<evidence type="ECO:0000259" key="18">
    <source>
        <dbReference type="Pfam" id="PF12637"/>
    </source>
</evidence>
<keyword evidence="11 14" id="KW-0170">Cobalt</keyword>
<dbReference type="UniPathway" id="UPA00326"/>
<evidence type="ECO:0000256" key="13">
    <source>
        <dbReference type="ARBA" id="ARBA00047754"/>
    </source>
</evidence>
<evidence type="ECO:0000256" key="12">
    <source>
        <dbReference type="ARBA" id="ARBA00025437"/>
    </source>
</evidence>
<evidence type="ECO:0000259" key="16">
    <source>
        <dbReference type="Pfam" id="PF00317"/>
    </source>
</evidence>
<keyword evidence="5 14" id="KW-0846">Cobalamin</keyword>
<evidence type="ECO:0000256" key="6">
    <source>
        <dbReference type="ARBA" id="ARBA00022634"/>
    </source>
</evidence>
<protein>
    <recommendedName>
        <fullName evidence="4 14">Vitamin B12-dependent ribonucleotide reductase</fullName>
        <ecNumber evidence="3 14">1.17.4.1</ecNumber>
    </recommendedName>
</protein>
<dbReference type="InterPro" id="IPR050862">
    <property type="entry name" value="RdRp_reductase_class-2"/>
</dbReference>
<comment type="caution">
    <text evidence="19">The sequence shown here is derived from an EMBL/GenBank/DDBJ whole genome shotgun (WGS) entry which is preliminary data.</text>
</comment>
<keyword evidence="9" id="KW-0215">Deoxyribonucleotide synthesis</keyword>
<dbReference type="Pfam" id="PF02867">
    <property type="entry name" value="Ribonuc_red_lgC"/>
    <property type="match status" value="1"/>
</dbReference>
<dbReference type="InterPro" id="IPR000788">
    <property type="entry name" value="RNR_lg_C"/>
</dbReference>
<comment type="cofactor">
    <cofactor evidence="1 14">
        <name>adenosylcob(III)alamin</name>
        <dbReference type="ChEBI" id="CHEBI:18408"/>
    </cofactor>
</comment>
<evidence type="ECO:0000256" key="1">
    <source>
        <dbReference type="ARBA" id="ARBA00001922"/>
    </source>
</evidence>
<comment type="function">
    <text evidence="12 14">Catalyzes the reduction of ribonucleotides to deoxyribonucleotides. May function to provide a pool of deoxyribonucleotide precursors for DNA repair during oxygen limitation and/or for immediate growth after restoration of oxygen.</text>
</comment>
<dbReference type="Pfam" id="PF12637">
    <property type="entry name" value="TSCPD"/>
    <property type="match status" value="1"/>
</dbReference>
<evidence type="ECO:0000256" key="9">
    <source>
        <dbReference type="ARBA" id="ARBA00023116"/>
    </source>
</evidence>
<dbReference type="SUPFAM" id="SSF48168">
    <property type="entry name" value="R1 subunit of ribonucleotide reductase, N-terminal domain"/>
    <property type="match status" value="1"/>
</dbReference>
<evidence type="ECO:0000256" key="14">
    <source>
        <dbReference type="RuleBase" id="RU364064"/>
    </source>
</evidence>
<accession>A0A0G0QP96</accession>
<evidence type="ECO:0000256" key="2">
    <source>
        <dbReference type="ARBA" id="ARBA00007405"/>
    </source>
</evidence>
<dbReference type="InterPro" id="IPR008926">
    <property type="entry name" value="RNR_R1-su_N"/>
</dbReference>
<dbReference type="SUPFAM" id="SSF51998">
    <property type="entry name" value="PFL-like glycyl radical enzymes"/>
    <property type="match status" value="1"/>
</dbReference>
<dbReference type="PATRIC" id="fig|1618575.3.peg.223"/>
<dbReference type="Proteomes" id="UP000034687">
    <property type="component" value="Unassembled WGS sequence"/>
</dbReference>
<evidence type="ECO:0000256" key="15">
    <source>
        <dbReference type="SAM" id="MobiDB-lite"/>
    </source>
</evidence>
<proteinExistence type="inferred from homology"/>
<evidence type="ECO:0000256" key="4">
    <source>
        <dbReference type="ARBA" id="ARBA00014409"/>
    </source>
</evidence>
<feature type="domain" description="Ribonucleotide reductase large subunit N-terminal" evidence="16">
    <location>
        <begin position="46"/>
        <end position="123"/>
    </location>
</feature>
<dbReference type="PANTHER" id="PTHR43371:SF1">
    <property type="entry name" value="RIBONUCLEOSIDE-DIPHOSPHATE REDUCTASE"/>
    <property type="match status" value="1"/>
</dbReference>
<dbReference type="PRINTS" id="PR01183">
    <property type="entry name" value="RIBORDTASEM1"/>
</dbReference>
<dbReference type="EC" id="1.17.4.1" evidence="3 14"/>
<dbReference type="PANTHER" id="PTHR43371">
    <property type="entry name" value="VITAMIN B12-DEPENDENT RIBONUCLEOTIDE REDUCTASE"/>
    <property type="match status" value="1"/>
</dbReference>
<evidence type="ECO:0000259" key="17">
    <source>
        <dbReference type="Pfam" id="PF02867"/>
    </source>
</evidence>
<dbReference type="GO" id="GO:0005524">
    <property type="term" value="F:ATP binding"/>
    <property type="evidence" value="ECO:0007669"/>
    <property type="project" value="InterPro"/>
</dbReference>
<dbReference type="Gene3D" id="3.20.70.20">
    <property type="match status" value="1"/>
</dbReference>
<dbReference type="InterPro" id="IPR024434">
    <property type="entry name" value="TSCPD_dom"/>
</dbReference>
<name>A0A0G0QP96_9BACT</name>
<organism evidence="19 20">
    <name type="scientific">Candidatus Woesebacteria bacterium GW2011_GWB1_40_101</name>
    <dbReference type="NCBI Taxonomy" id="1618575"/>
    <lineage>
        <taxon>Bacteria</taxon>
        <taxon>Candidatus Woeseibacteriota</taxon>
    </lineage>
</organism>
<evidence type="ECO:0000313" key="19">
    <source>
        <dbReference type="EMBL" id="KKR39161.1"/>
    </source>
</evidence>
<evidence type="ECO:0000256" key="8">
    <source>
        <dbReference type="ARBA" id="ARBA00023002"/>
    </source>
</evidence>
<dbReference type="CDD" id="cd02888">
    <property type="entry name" value="RNR_II_dimer"/>
    <property type="match status" value="1"/>
</dbReference>
<dbReference type="InterPro" id="IPR013344">
    <property type="entry name" value="RNR_NrdJ/NrdZ"/>
</dbReference>
<feature type="region of interest" description="Disordered" evidence="15">
    <location>
        <begin position="810"/>
        <end position="837"/>
    </location>
</feature>
<dbReference type="NCBIfam" id="TIGR02504">
    <property type="entry name" value="NrdJ_Z"/>
    <property type="match status" value="1"/>
</dbReference>
<dbReference type="GO" id="GO:0004748">
    <property type="term" value="F:ribonucleoside-diphosphate reductase activity, thioredoxin disulfide as acceptor"/>
    <property type="evidence" value="ECO:0007669"/>
    <property type="project" value="UniProtKB-EC"/>
</dbReference>
<evidence type="ECO:0000256" key="11">
    <source>
        <dbReference type="ARBA" id="ARBA00023285"/>
    </source>
</evidence>
<keyword evidence="6 14" id="KW-0237">DNA synthesis</keyword>
<evidence type="ECO:0000313" key="20">
    <source>
        <dbReference type="Proteomes" id="UP000034687"/>
    </source>
</evidence>
<comment type="catalytic activity">
    <reaction evidence="13 14">
        <text>a 2'-deoxyribonucleoside 5'-diphosphate + [thioredoxin]-disulfide + H2O = a ribonucleoside 5'-diphosphate + [thioredoxin]-dithiol</text>
        <dbReference type="Rhea" id="RHEA:23252"/>
        <dbReference type="Rhea" id="RHEA-COMP:10698"/>
        <dbReference type="Rhea" id="RHEA-COMP:10700"/>
        <dbReference type="ChEBI" id="CHEBI:15377"/>
        <dbReference type="ChEBI" id="CHEBI:29950"/>
        <dbReference type="ChEBI" id="CHEBI:50058"/>
        <dbReference type="ChEBI" id="CHEBI:57930"/>
        <dbReference type="ChEBI" id="CHEBI:73316"/>
        <dbReference type="EC" id="1.17.4.1"/>
    </reaction>
</comment>
<feature type="domain" description="Ribonucleotide reductase large subunit C-terminal" evidence="17">
    <location>
        <begin position="127"/>
        <end position="638"/>
    </location>
</feature>
<evidence type="ECO:0000256" key="7">
    <source>
        <dbReference type="ARBA" id="ARBA00022741"/>
    </source>
</evidence>
<evidence type="ECO:0000256" key="5">
    <source>
        <dbReference type="ARBA" id="ARBA00022628"/>
    </source>
</evidence>
<dbReference type="AlphaFoldDB" id="A0A0G0QP96"/>
<evidence type="ECO:0000256" key="3">
    <source>
        <dbReference type="ARBA" id="ARBA00012274"/>
    </source>
</evidence>
<keyword evidence="10" id="KW-1015">Disulfide bond</keyword>